<feature type="region of interest" description="Disordered" evidence="1">
    <location>
        <begin position="359"/>
        <end position="378"/>
    </location>
</feature>
<feature type="compositionally biased region" description="Polar residues" evidence="1">
    <location>
        <begin position="442"/>
        <end position="463"/>
    </location>
</feature>
<dbReference type="GO" id="GO:0005737">
    <property type="term" value="C:cytoplasm"/>
    <property type="evidence" value="ECO:0007669"/>
    <property type="project" value="InterPro"/>
</dbReference>
<sequence length="499" mass="55518">MDLTRLAVDAGQFINRAIQFTGESLGQAGRTELDPGLEELLTRAEATKTCTDKIISQTEVLLLPNPGARLEDRLYEHLEWSVPPRPRANELLGNEMTQAGLEIGSTTPYGAALLRCGEVQKQLSDEERKFVQSTNIHFLSPLRSYTEGEYKAIQDERRMLLNRRLDLDIAKSRLRKAHEAEREDRSLNANPLDEDHRSHVSFMFSFLRVKWLKIWAQQISQAEMELSICQSLFDRQSEMTRRALEGISNTHTNHLRSLTDFVEAQACYFDQCNQHAQELQKQLASIPAVLCSNNWLSEVSHQPPTSNHVVKERSGSNQVTSLPLVVHHLPDFNQDSWTVNPPSVNGKTSTDSSVHTQLLDTTNNNYNNNNNNEGHSSEKNRYFSAATQAVYVSTSNSDNHTTDQLSAAEAAASGHTVKNSSAAAISNDAGHEMTTPSPRPSQPSATLTESQMENAVSSETMATSAVADELQTSIETANEQLVVDEDDVQESQSDRDVAE</sequence>
<comment type="caution">
    <text evidence="3">The sequence shown here is derived from an EMBL/GenBank/DDBJ whole genome shotgun (WGS) entry which is preliminary data.</text>
</comment>
<reference evidence="3 4" key="1">
    <citation type="journal article" date="2021" name="Sci. Rep.">
        <title>Chromosome anchoring in Senegalese sole (Solea senegalensis) reveals sex-associated markers and genome rearrangements in flatfish.</title>
        <authorList>
            <person name="Guerrero-Cozar I."/>
            <person name="Gomez-Garrido J."/>
            <person name="Berbel C."/>
            <person name="Martinez-Blanch J.F."/>
            <person name="Alioto T."/>
            <person name="Claros M.G."/>
            <person name="Gagnaire P.A."/>
            <person name="Manchado M."/>
        </authorList>
    </citation>
    <scope>NUCLEOTIDE SEQUENCE [LARGE SCALE GENOMIC DNA]</scope>
    <source>
        <strain evidence="3">Sse05_10M</strain>
    </source>
</reference>
<evidence type="ECO:0000259" key="2">
    <source>
        <dbReference type="PROSITE" id="PS51021"/>
    </source>
</evidence>
<evidence type="ECO:0000313" key="3">
    <source>
        <dbReference type="EMBL" id="KAG7510172.1"/>
    </source>
</evidence>
<evidence type="ECO:0000313" key="4">
    <source>
        <dbReference type="Proteomes" id="UP000693946"/>
    </source>
</evidence>
<dbReference type="Pfam" id="PF03114">
    <property type="entry name" value="BAR"/>
    <property type="match status" value="1"/>
</dbReference>
<gene>
    <name evidence="3" type="ORF">JOB18_015423</name>
</gene>
<organism evidence="3 4">
    <name type="scientific">Solea senegalensis</name>
    <name type="common">Senegalese sole</name>
    <dbReference type="NCBI Taxonomy" id="28829"/>
    <lineage>
        <taxon>Eukaryota</taxon>
        <taxon>Metazoa</taxon>
        <taxon>Chordata</taxon>
        <taxon>Craniata</taxon>
        <taxon>Vertebrata</taxon>
        <taxon>Euteleostomi</taxon>
        <taxon>Actinopterygii</taxon>
        <taxon>Neopterygii</taxon>
        <taxon>Teleostei</taxon>
        <taxon>Neoteleostei</taxon>
        <taxon>Acanthomorphata</taxon>
        <taxon>Carangaria</taxon>
        <taxon>Pleuronectiformes</taxon>
        <taxon>Pleuronectoidei</taxon>
        <taxon>Soleidae</taxon>
        <taxon>Solea</taxon>
    </lineage>
</organism>
<feature type="domain" description="BAR" evidence="2">
    <location>
        <begin position="22"/>
        <end position="292"/>
    </location>
</feature>
<dbReference type="SMART" id="SM00721">
    <property type="entry name" value="BAR"/>
    <property type="match status" value="1"/>
</dbReference>
<feature type="compositionally biased region" description="Polar residues" evidence="1">
    <location>
        <begin position="470"/>
        <end position="479"/>
    </location>
</feature>
<feature type="compositionally biased region" description="Low complexity" evidence="1">
    <location>
        <begin position="363"/>
        <end position="372"/>
    </location>
</feature>
<keyword evidence="4" id="KW-1185">Reference proteome</keyword>
<dbReference type="PROSITE" id="PS51021">
    <property type="entry name" value="BAR"/>
    <property type="match status" value="1"/>
</dbReference>
<evidence type="ECO:0000256" key="1">
    <source>
        <dbReference type="SAM" id="MobiDB-lite"/>
    </source>
</evidence>
<proteinExistence type="predicted"/>
<dbReference type="AlphaFoldDB" id="A0AAV6RXT1"/>
<name>A0AAV6RXT1_SOLSE</name>
<accession>A0AAV6RXT1</accession>
<dbReference type="Proteomes" id="UP000693946">
    <property type="component" value="Linkage Group LG16"/>
</dbReference>
<dbReference type="InterPro" id="IPR004148">
    <property type="entry name" value="BAR_dom"/>
</dbReference>
<protein>
    <submittedName>
        <fullName evidence="3">Endophilin-B1-like</fullName>
    </submittedName>
</protein>
<dbReference type="EMBL" id="JAGKHQ010000008">
    <property type="protein sequence ID" value="KAG7510172.1"/>
    <property type="molecule type" value="Genomic_DNA"/>
</dbReference>
<feature type="region of interest" description="Disordered" evidence="1">
    <location>
        <begin position="428"/>
        <end position="499"/>
    </location>
</feature>